<feature type="domain" description="EAL" evidence="3">
    <location>
        <begin position="664"/>
        <end position="920"/>
    </location>
</feature>
<dbReference type="SUPFAM" id="SSF141868">
    <property type="entry name" value="EAL domain-like"/>
    <property type="match status" value="1"/>
</dbReference>
<dbReference type="InterPro" id="IPR052155">
    <property type="entry name" value="Biofilm_reg_signaling"/>
</dbReference>
<dbReference type="AlphaFoldDB" id="A0A1Y5SXD5"/>
<dbReference type="Pfam" id="PF00563">
    <property type="entry name" value="EAL"/>
    <property type="match status" value="1"/>
</dbReference>
<dbReference type="PANTHER" id="PTHR44757">
    <property type="entry name" value="DIGUANYLATE CYCLASE DGCP"/>
    <property type="match status" value="1"/>
</dbReference>
<dbReference type="PROSITE" id="PS50113">
    <property type="entry name" value="PAC"/>
    <property type="match status" value="1"/>
</dbReference>
<reference evidence="5 6" key="1">
    <citation type="submission" date="2017-03" db="EMBL/GenBank/DDBJ databases">
        <authorList>
            <person name="Afonso C.L."/>
            <person name="Miller P.J."/>
            <person name="Scott M.A."/>
            <person name="Spackman E."/>
            <person name="Goraichik I."/>
            <person name="Dimitrov K.M."/>
            <person name="Suarez D.L."/>
            <person name="Swayne D.E."/>
        </authorList>
    </citation>
    <scope>NUCLEOTIDE SEQUENCE [LARGE SCALE GENOMIC DNA]</scope>
    <source>
        <strain evidence="5 6">CECT 7066</strain>
    </source>
</reference>
<feature type="domain" description="PAS" evidence="1">
    <location>
        <begin position="149"/>
        <end position="194"/>
    </location>
</feature>
<evidence type="ECO:0000313" key="6">
    <source>
        <dbReference type="Proteomes" id="UP000193870"/>
    </source>
</evidence>
<feature type="domain" description="PAS" evidence="1">
    <location>
        <begin position="248"/>
        <end position="293"/>
    </location>
</feature>
<dbReference type="FunFam" id="3.30.70.270:FF:000001">
    <property type="entry name" value="Diguanylate cyclase domain protein"/>
    <property type="match status" value="1"/>
</dbReference>
<dbReference type="Pfam" id="PF00990">
    <property type="entry name" value="GGDEF"/>
    <property type="match status" value="1"/>
</dbReference>
<dbReference type="Pfam" id="PF08448">
    <property type="entry name" value="PAS_4"/>
    <property type="match status" value="1"/>
</dbReference>
<keyword evidence="6" id="KW-1185">Reference proteome</keyword>
<dbReference type="InterPro" id="IPR029787">
    <property type="entry name" value="Nucleotide_cyclase"/>
</dbReference>
<dbReference type="Pfam" id="PF13426">
    <property type="entry name" value="PAS_9"/>
    <property type="match status" value="1"/>
</dbReference>
<dbReference type="SMART" id="SM00091">
    <property type="entry name" value="PAS"/>
    <property type="match status" value="4"/>
</dbReference>
<dbReference type="PROSITE" id="PS50112">
    <property type="entry name" value="PAS"/>
    <property type="match status" value="4"/>
</dbReference>
<dbReference type="GO" id="GO:0071111">
    <property type="term" value="F:cyclic-guanylate-specific phosphodiesterase activity"/>
    <property type="evidence" value="ECO:0007669"/>
    <property type="project" value="UniProtKB-EC"/>
</dbReference>
<dbReference type="InterPro" id="IPR001633">
    <property type="entry name" value="EAL_dom"/>
</dbReference>
<organism evidence="5 6">
    <name type="scientific">Palleronia marisminoris</name>
    <dbReference type="NCBI Taxonomy" id="315423"/>
    <lineage>
        <taxon>Bacteria</taxon>
        <taxon>Pseudomonadati</taxon>
        <taxon>Pseudomonadota</taxon>
        <taxon>Alphaproteobacteria</taxon>
        <taxon>Rhodobacterales</taxon>
        <taxon>Roseobacteraceae</taxon>
        <taxon>Palleronia</taxon>
    </lineage>
</organism>
<evidence type="ECO:0000259" key="1">
    <source>
        <dbReference type="PROSITE" id="PS50112"/>
    </source>
</evidence>
<dbReference type="CDD" id="cd00130">
    <property type="entry name" value="PAS"/>
    <property type="match status" value="4"/>
</dbReference>
<dbReference type="Proteomes" id="UP000193870">
    <property type="component" value="Unassembled WGS sequence"/>
</dbReference>
<dbReference type="SMART" id="SM00267">
    <property type="entry name" value="GGDEF"/>
    <property type="match status" value="1"/>
</dbReference>
<dbReference type="InterPro" id="IPR035965">
    <property type="entry name" value="PAS-like_dom_sf"/>
</dbReference>
<dbReference type="NCBIfam" id="TIGR00229">
    <property type="entry name" value="sensory_box"/>
    <property type="match status" value="4"/>
</dbReference>
<dbReference type="PROSITE" id="PS50883">
    <property type="entry name" value="EAL"/>
    <property type="match status" value="1"/>
</dbReference>
<dbReference type="SUPFAM" id="SSF55073">
    <property type="entry name" value="Nucleotide cyclase"/>
    <property type="match status" value="1"/>
</dbReference>
<dbReference type="InterPro" id="IPR035919">
    <property type="entry name" value="EAL_sf"/>
</dbReference>
<dbReference type="InterPro" id="IPR013656">
    <property type="entry name" value="PAS_4"/>
</dbReference>
<dbReference type="SMART" id="SM00052">
    <property type="entry name" value="EAL"/>
    <property type="match status" value="1"/>
</dbReference>
<dbReference type="InterPro" id="IPR013655">
    <property type="entry name" value="PAS_fold_3"/>
</dbReference>
<evidence type="ECO:0000259" key="2">
    <source>
        <dbReference type="PROSITE" id="PS50113"/>
    </source>
</evidence>
<dbReference type="SMART" id="SM00086">
    <property type="entry name" value="PAC"/>
    <property type="match status" value="2"/>
</dbReference>
<name>A0A1Y5SXD5_9RHOB</name>
<dbReference type="RefSeq" id="WP_085854201.1">
    <property type="nucleotide sequence ID" value="NZ_FOPF01000005.1"/>
</dbReference>
<dbReference type="Pfam" id="PF08447">
    <property type="entry name" value="PAS_3"/>
    <property type="match status" value="1"/>
</dbReference>
<gene>
    <name evidence="5" type="primary">gmr_3</name>
    <name evidence="5" type="ORF">PAM7066_02233</name>
</gene>
<proteinExistence type="predicted"/>
<evidence type="ECO:0000259" key="4">
    <source>
        <dbReference type="PROSITE" id="PS50887"/>
    </source>
</evidence>
<feature type="domain" description="PAC" evidence="2">
    <location>
        <begin position="437"/>
        <end position="491"/>
    </location>
</feature>
<accession>A0A1Y5SXD5</accession>
<dbReference type="Gene3D" id="3.30.450.20">
    <property type="entry name" value="PAS domain"/>
    <property type="match status" value="4"/>
</dbReference>
<dbReference type="STRING" id="315423.SAMN04488020_105289"/>
<dbReference type="SUPFAM" id="SSF55785">
    <property type="entry name" value="PYP-like sensor domain (PAS domain)"/>
    <property type="match status" value="4"/>
</dbReference>
<feature type="domain" description="PAS" evidence="1">
    <location>
        <begin position="11"/>
        <end position="76"/>
    </location>
</feature>
<feature type="domain" description="PAS" evidence="1">
    <location>
        <begin position="361"/>
        <end position="436"/>
    </location>
</feature>
<dbReference type="PROSITE" id="PS50887">
    <property type="entry name" value="GGDEF"/>
    <property type="match status" value="1"/>
</dbReference>
<dbReference type="CDD" id="cd01949">
    <property type="entry name" value="GGDEF"/>
    <property type="match status" value="1"/>
</dbReference>
<sequence length="923" mass="102901">MDTPKDFDAAQLFQNHPDPMWVYDLQTLGFLAVNEAAVAQYGYSHDEFLAMTIADIRPAEDVDALRRSVVQDQRGHSPSDLWRHRRKSGDLLYVEITSQAFAYRDRPARLVTARDARGWIGATPSQSRAQSRLRLAKWELDLERNQAKWSPSVYAIFGLDPRTWSNTRENFFTLLHPEDRNRYRRAQAEAIRTGSLFDVQYRARHVSGAERVLHEVGETLQVSGRPIFSAVMQDITEIVKMRADSARLEARLGEIIEGMSDAFYLLDREWRFSYVNRNAEALLGRACEELTGRVLWDEFPELAGTLFEAALREARSSGMSRRVIDYYAPFDKSLEVTVHPGCEDVAVYFHDVSEEVRVTAQRQLINVAISRLNDVVFIIEVEPASGQPKIIYANEATRRLTGYGPEELIGQTPGLFHGPQTAGPALDRLYEALQQGGHAQEDLVNYTRQGVPYWVEVNLSPIFDESGACTHFIAVERDVTERKNTERALRLAATKDHLTGLPNRSTFTEILGRELKTVHETGGTLALLFIDFDNFKNVNDTLGHSVGDELLLVIAERLARVVRQRDGLARFGGDEFVVIAPGADVEAAQILAERLLEVFLEPFDLVRERVSLTASIGIVVAPEDGRGAEELIRKADIAMYRSKSAGRNQATQFDDALHQAVLRNMGLTQALQQSLAAGEGLSLVYQPQYALEGEQRLVGAEALLRWQHPERGAVSPTEFIPAAERAGLIRMLDRQVIEMASRQIGDWKRQGRCTRISVNVSANTLQWEGLATFILEQLAAHDVPPHLFGVEIIETLLLESSRTTIGSLLELRRAGISIAIDDFGTGHSSLGYLQDLPVDTIKIDRSFVQGLEEGKGRKAPLVQAILAMARALDLNVVAEGVETEAQRAWLKHNGCQTIQGFLIGRPTDAGAFASSCLAELSSL</sequence>
<evidence type="ECO:0000259" key="3">
    <source>
        <dbReference type="PROSITE" id="PS50883"/>
    </source>
</evidence>
<dbReference type="Gene3D" id="3.20.20.450">
    <property type="entry name" value="EAL domain"/>
    <property type="match status" value="1"/>
</dbReference>
<dbReference type="PANTHER" id="PTHR44757:SF2">
    <property type="entry name" value="BIOFILM ARCHITECTURE MAINTENANCE PROTEIN MBAA"/>
    <property type="match status" value="1"/>
</dbReference>
<dbReference type="NCBIfam" id="TIGR00254">
    <property type="entry name" value="GGDEF"/>
    <property type="match status" value="1"/>
</dbReference>
<dbReference type="Gene3D" id="3.30.70.270">
    <property type="match status" value="1"/>
</dbReference>
<dbReference type="InterPro" id="IPR043128">
    <property type="entry name" value="Rev_trsase/Diguanyl_cyclase"/>
</dbReference>
<dbReference type="EC" id="3.1.4.52" evidence="5"/>
<dbReference type="InterPro" id="IPR001610">
    <property type="entry name" value="PAC"/>
</dbReference>
<dbReference type="Pfam" id="PF13188">
    <property type="entry name" value="PAS_8"/>
    <property type="match status" value="1"/>
</dbReference>
<protein>
    <submittedName>
        <fullName evidence="5">Cyclic di-GMP phosphodiesterase Gmr</fullName>
        <ecNumber evidence="5">3.1.4.52</ecNumber>
    </submittedName>
</protein>
<dbReference type="EMBL" id="FWFV01000005">
    <property type="protein sequence ID" value="SLN49033.1"/>
    <property type="molecule type" value="Genomic_DNA"/>
</dbReference>
<evidence type="ECO:0000313" key="5">
    <source>
        <dbReference type="EMBL" id="SLN49033.1"/>
    </source>
</evidence>
<keyword evidence="5" id="KW-0378">Hydrolase</keyword>
<dbReference type="InterPro" id="IPR000700">
    <property type="entry name" value="PAS-assoc_C"/>
</dbReference>
<feature type="domain" description="GGDEF" evidence="4">
    <location>
        <begin position="523"/>
        <end position="655"/>
    </location>
</feature>
<dbReference type="OrthoDB" id="9801651at2"/>
<dbReference type="InterPro" id="IPR000014">
    <property type="entry name" value="PAS"/>
</dbReference>
<dbReference type="CDD" id="cd01948">
    <property type="entry name" value="EAL"/>
    <property type="match status" value="1"/>
</dbReference>
<dbReference type="InterPro" id="IPR000160">
    <property type="entry name" value="GGDEF_dom"/>
</dbReference>